<accession>A0A8H6IDY6</accession>
<dbReference type="AlphaFoldDB" id="A0A8H6IDY6"/>
<sequence length="866" mass="96870">MHQILGYNRLAWAVIPESDLCGPSHSELVQCCIEIPQAEGALRRRIRFLQVFGDPDLGSSSGFLSILRKDDSALSLERIAAYALRSQDSGFAYPIMLGALGVSKRASIIPVPNNISGMRAKVVVGGEPTSTVSPGALWLKYEALAKIADANTGLIRYPTGKARTDWSSARAISGRLNSRLASRTRYTRVSDARAKLDIAMNLGGRMGIGREWYFRNLKTYNKWFMCEPNRSPPATPCLPYSPSRLGVVTSCQVVSLGFEYPVGVRTDSRSPRALEPRPRPQPQPQPVVLSCVPLPALFKMARERATPLTELLYKNTPPNSLDLAIIQDKTEAMAKRIADLRNELEKLEEQFHLHKCVFSPARRIPTEILTMIFDAVSIVNPLYADEDWERDLESLTAITLVCKRWHDVAYSSGQLWAVWKVKVPTLTQKQCGTLLRWYGRSKGAPKSLKLDIPYSTKCECYKQTGGTRLCTNAVLQKLLKEGAPFSRISMMHFTPTCFKNILHYIKTTNNTSGSSTTTTQDWWAQNVQKLVLDFLHGNANENDPYWLQSQLPAQSIFTCFPNNLTSLALNLRYLENKKQRKFLDIPAAVLRKLITFSLMYPWGGPQYLTALQHCTNVENMSLTLADNTSSGSENLGDQINVTALSEDGHIVLPKVKSLVLRIFDGASTVAKHVGVLRFPGLLELSITSEDGYVKPKPYSSILEAIGLFSSDAPHNFASMTVYGAYIKADDLYHLLGSITSPVTHLFTDGSFDPRQFLKLALAAPAGTPNLLPSLQYLEVRSLTDAFHLDSLFLYIKSRQQHGKQKGDVVMKAPYDRLKRVMLEITWSDFDLYKAYYKESATLKMLRESFGIEVDRIGYDPELEPSR</sequence>
<evidence type="ECO:0000313" key="4">
    <source>
        <dbReference type="Proteomes" id="UP000521943"/>
    </source>
</evidence>
<dbReference type="Pfam" id="PF12937">
    <property type="entry name" value="F-box-like"/>
    <property type="match status" value="1"/>
</dbReference>
<dbReference type="OrthoDB" id="2269034at2759"/>
<keyword evidence="1" id="KW-0175">Coiled coil</keyword>
<evidence type="ECO:0000256" key="1">
    <source>
        <dbReference type="SAM" id="Coils"/>
    </source>
</evidence>
<feature type="coiled-coil region" evidence="1">
    <location>
        <begin position="323"/>
        <end position="357"/>
    </location>
</feature>
<dbReference type="InterPro" id="IPR001810">
    <property type="entry name" value="F-box_dom"/>
</dbReference>
<keyword evidence="4" id="KW-1185">Reference proteome</keyword>
<proteinExistence type="predicted"/>
<reference evidence="3 4" key="1">
    <citation type="submission" date="2020-07" db="EMBL/GenBank/DDBJ databases">
        <title>Comparative genomics of pyrophilous fungi reveals a link between fire events and developmental genes.</title>
        <authorList>
            <consortium name="DOE Joint Genome Institute"/>
            <person name="Steindorff A.S."/>
            <person name="Carver A."/>
            <person name="Calhoun S."/>
            <person name="Stillman K."/>
            <person name="Liu H."/>
            <person name="Lipzen A."/>
            <person name="Pangilinan J."/>
            <person name="Labutti K."/>
            <person name="Bruns T.D."/>
            <person name="Grigoriev I.V."/>
        </authorList>
    </citation>
    <scope>NUCLEOTIDE SEQUENCE [LARGE SCALE GENOMIC DNA]</scope>
    <source>
        <strain evidence="3 4">CBS 144469</strain>
    </source>
</reference>
<comment type="caution">
    <text evidence="3">The sequence shown here is derived from an EMBL/GenBank/DDBJ whole genome shotgun (WGS) entry which is preliminary data.</text>
</comment>
<evidence type="ECO:0000259" key="2">
    <source>
        <dbReference type="Pfam" id="PF12937"/>
    </source>
</evidence>
<dbReference type="Gene3D" id="1.20.1280.50">
    <property type="match status" value="1"/>
</dbReference>
<dbReference type="EMBL" id="JACGCI010000006">
    <property type="protein sequence ID" value="KAF6763299.1"/>
    <property type="molecule type" value="Genomic_DNA"/>
</dbReference>
<dbReference type="Proteomes" id="UP000521943">
    <property type="component" value="Unassembled WGS sequence"/>
</dbReference>
<name>A0A8H6IDY6_9AGAR</name>
<evidence type="ECO:0000313" key="3">
    <source>
        <dbReference type="EMBL" id="KAF6763299.1"/>
    </source>
</evidence>
<feature type="domain" description="F-box" evidence="2">
    <location>
        <begin position="363"/>
        <end position="416"/>
    </location>
</feature>
<gene>
    <name evidence="3" type="ORF">DFP72DRAFT_841410</name>
</gene>
<organism evidence="3 4">
    <name type="scientific">Ephemerocybe angulata</name>
    <dbReference type="NCBI Taxonomy" id="980116"/>
    <lineage>
        <taxon>Eukaryota</taxon>
        <taxon>Fungi</taxon>
        <taxon>Dikarya</taxon>
        <taxon>Basidiomycota</taxon>
        <taxon>Agaricomycotina</taxon>
        <taxon>Agaricomycetes</taxon>
        <taxon>Agaricomycetidae</taxon>
        <taxon>Agaricales</taxon>
        <taxon>Agaricineae</taxon>
        <taxon>Psathyrellaceae</taxon>
        <taxon>Ephemerocybe</taxon>
    </lineage>
</organism>
<protein>
    <recommendedName>
        <fullName evidence="2">F-box domain-containing protein</fullName>
    </recommendedName>
</protein>